<name>A0A267M414_LACJH</name>
<reference evidence="2 3" key="1">
    <citation type="submission" date="2017-05" db="EMBL/GenBank/DDBJ databases">
        <title>Lactobacillus johnsonii from commercial turkeys.</title>
        <authorList>
            <person name="Johnson T.J."/>
            <person name="Youmans B."/>
        </authorList>
    </citation>
    <scope>NUCLEOTIDE SEQUENCE [LARGE SCALE GENOMIC DNA]</scope>
    <source>
        <strain evidence="2 3">UMNLJ114</strain>
    </source>
</reference>
<accession>A0A267M414</accession>
<organism evidence="2 3">
    <name type="scientific">Lactobacillus johnsonii</name>
    <dbReference type="NCBI Taxonomy" id="33959"/>
    <lineage>
        <taxon>Bacteria</taxon>
        <taxon>Bacillati</taxon>
        <taxon>Bacillota</taxon>
        <taxon>Bacilli</taxon>
        <taxon>Lactobacillales</taxon>
        <taxon>Lactobacillaceae</taxon>
        <taxon>Lactobacillus</taxon>
    </lineage>
</organism>
<evidence type="ECO:0000313" key="3">
    <source>
        <dbReference type="Proteomes" id="UP000216008"/>
    </source>
</evidence>
<dbReference type="EMBL" id="NIBD01000071">
    <property type="protein sequence ID" value="PAB53565.1"/>
    <property type="molecule type" value="Genomic_DNA"/>
</dbReference>
<keyword evidence="1" id="KW-0472">Membrane</keyword>
<protein>
    <recommendedName>
        <fullName evidence="4">GGDEF domain-containing protein</fullName>
    </recommendedName>
</protein>
<feature type="transmembrane region" description="Helical" evidence="1">
    <location>
        <begin position="59"/>
        <end position="79"/>
    </location>
</feature>
<dbReference type="AlphaFoldDB" id="A0A267M414"/>
<feature type="transmembrane region" description="Helical" evidence="1">
    <location>
        <begin position="33"/>
        <end position="52"/>
    </location>
</feature>
<comment type="caution">
    <text evidence="2">The sequence shown here is derived from an EMBL/GenBank/DDBJ whole genome shotgun (WGS) entry which is preliminary data.</text>
</comment>
<keyword evidence="1" id="KW-1133">Transmembrane helix</keyword>
<evidence type="ECO:0000313" key="2">
    <source>
        <dbReference type="EMBL" id="PAB53565.1"/>
    </source>
</evidence>
<sequence>MNNISIKGLELKAIFALILPSLFLGVADNFSDNVFWGVAMLLVLGALVGLILPNIVSTWLILILTALGISGLTLGYVRLDIYAKTMLLLSFPIEAYLASQLRECIFRWSIYKKNEASVYRYITHYDQNVKLQTTYKAQKLYQKISRILREKSYLPLWDDFTIIKWEHEQQFAQFNLEEHSQILKQIAKVLKKSRLVDEKLYYLGNGEFLIISNTIAPGTLMVLNDELKAELRALKYEDYHPAFKMATQHIVEEDLILYPDLDAILKHLKRKLETDLVVEYLKGAEA</sequence>
<keyword evidence="1" id="KW-0812">Transmembrane</keyword>
<evidence type="ECO:0008006" key="4">
    <source>
        <dbReference type="Google" id="ProtNLM"/>
    </source>
</evidence>
<proteinExistence type="predicted"/>
<gene>
    <name evidence="2" type="ORF">A3Q24_09675</name>
</gene>
<feature type="transmembrane region" description="Helical" evidence="1">
    <location>
        <begin position="9"/>
        <end position="27"/>
    </location>
</feature>
<evidence type="ECO:0000256" key="1">
    <source>
        <dbReference type="SAM" id="Phobius"/>
    </source>
</evidence>
<dbReference type="RefSeq" id="WP_012845459.1">
    <property type="nucleotide sequence ID" value="NZ_JABAFI010000003.1"/>
</dbReference>
<dbReference type="Proteomes" id="UP000216008">
    <property type="component" value="Unassembled WGS sequence"/>
</dbReference>